<name>A0ABQ2PN69_9NEIS</name>
<dbReference type="Proteomes" id="UP000621859">
    <property type="component" value="Unassembled WGS sequence"/>
</dbReference>
<sequence length="196" mass="21526">MWQEDDMTTRIDLKLATADRHEALDQAFSGFALTTLSGYSAFLTAHAAALLPLEAHLAAADVQRKVPDWAVRSRKAALLHDLAQLGLQVPAAIEIPAIDPEGLGGAVYILEILRQSARSQLRLVTSSADVRLQEAVRYLAEHQDLPLWNSYSAWLDEQDAARFPALLTAARQVTDVFLLAAQRHHPERALATMQAA</sequence>
<organism evidence="1 2">
    <name type="scientific">Silvimonas amylolytica</name>
    <dbReference type="NCBI Taxonomy" id="449663"/>
    <lineage>
        <taxon>Bacteria</taxon>
        <taxon>Pseudomonadati</taxon>
        <taxon>Pseudomonadota</taxon>
        <taxon>Betaproteobacteria</taxon>
        <taxon>Neisseriales</taxon>
        <taxon>Chitinibacteraceae</taxon>
        <taxon>Silvimonas</taxon>
    </lineage>
</organism>
<proteinExistence type="predicted"/>
<dbReference type="Gene3D" id="1.20.910.10">
    <property type="entry name" value="Heme oxygenase-like"/>
    <property type="match status" value="1"/>
</dbReference>
<dbReference type="InterPro" id="IPR016084">
    <property type="entry name" value="Haem_Oase-like_multi-hlx"/>
</dbReference>
<comment type="caution">
    <text evidence="1">The sequence shown here is derived from an EMBL/GenBank/DDBJ whole genome shotgun (WGS) entry which is preliminary data.</text>
</comment>
<dbReference type="SUPFAM" id="SSF48613">
    <property type="entry name" value="Heme oxygenase-like"/>
    <property type="match status" value="1"/>
</dbReference>
<gene>
    <name evidence="1" type="ORF">GCM10010971_24650</name>
</gene>
<dbReference type="CDD" id="cd19166">
    <property type="entry name" value="HemeO-bac"/>
    <property type="match status" value="1"/>
</dbReference>
<keyword evidence="2" id="KW-1185">Reference proteome</keyword>
<evidence type="ECO:0000313" key="1">
    <source>
        <dbReference type="EMBL" id="GGP26646.1"/>
    </source>
</evidence>
<evidence type="ECO:0000313" key="2">
    <source>
        <dbReference type="Proteomes" id="UP000621859"/>
    </source>
</evidence>
<dbReference type="EMBL" id="BMLY01000003">
    <property type="protein sequence ID" value="GGP26646.1"/>
    <property type="molecule type" value="Genomic_DNA"/>
</dbReference>
<accession>A0ABQ2PN69</accession>
<reference evidence="2" key="1">
    <citation type="journal article" date="2019" name="Int. J. Syst. Evol. Microbiol.">
        <title>The Global Catalogue of Microorganisms (GCM) 10K type strain sequencing project: providing services to taxonomists for standard genome sequencing and annotation.</title>
        <authorList>
            <consortium name="The Broad Institute Genomics Platform"/>
            <consortium name="The Broad Institute Genome Sequencing Center for Infectious Disease"/>
            <person name="Wu L."/>
            <person name="Ma J."/>
        </authorList>
    </citation>
    <scope>NUCLEOTIDE SEQUENCE [LARGE SCALE GENOMIC DNA]</scope>
    <source>
        <strain evidence="2">CGMCC 1.8860</strain>
    </source>
</reference>
<protein>
    <recommendedName>
        <fullName evidence="3">Heme oxygenase</fullName>
    </recommendedName>
</protein>
<evidence type="ECO:0008006" key="3">
    <source>
        <dbReference type="Google" id="ProtNLM"/>
    </source>
</evidence>